<keyword evidence="3 4" id="KW-0833">Ubl conjugation pathway</keyword>
<evidence type="ECO:0000313" key="8">
    <source>
        <dbReference type="Proteomes" id="UP000244803"/>
    </source>
</evidence>
<dbReference type="SUPFAM" id="SSF54495">
    <property type="entry name" value="UBC-like"/>
    <property type="match status" value="1"/>
</dbReference>
<evidence type="ECO:0000256" key="1">
    <source>
        <dbReference type="ARBA" id="ARBA00008451"/>
    </source>
</evidence>
<dbReference type="PIRSF" id="PIRSF008716">
    <property type="entry name" value="DUF1782"/>
    <property type="match status" value="1"/>
</dbReference>
<feature type="active site" description="Glycyl thioester intermediate" evidence="5">
    <location>
        <position position="117"/>
    </location>
</feature>
<dbReference type="AlphaFoldDB" id="A0A976M3V7"/>
<evidence type="ECO:0000256" key="6">
    <source>
        <dbReference type="SAM" id="MobiDB-lite"/>
    </source>
</evidence>
<protein>
    <recommendedName>
        <fullName evidence="2 4">Ubiquitin-fold modifier-conjugating enzyme 1</fullName>
    </recommendedName>
</protein>
<accession>A0A976M3V7</accession>
<comment type="function">
    <text evidence="4">E2-like enzyme which forms an intermediate with UFM1 via a thioester linkage.</text>
</comment>
<dbReference type="GO" id="GO:0061657">
    <property type="term" value="F:UFM1 conjugating enzyme activity"/>
    <property type="evidence" value="ECO:0007669"/>
    <property type="project" value="InterPro"/>
</dbReference>
<evidence type="ECO:0000313" key="7">
    <source>
        <dbReference type="EMBL" id="UKJ87885.1"/>
    </source>
</evidence>
<sequence>MSTTGTHSSIEGIPLCSTNTGPFDDPEDWNTRLNEEFTALISYVEENKQNNTEWFTLDCNDDGTSWFGECWTVHNMKTYKFELELEIPAGYPNAPFDIIIRSLEGKTAKMYRGGRICLDAHFLPLWQKNVPKYGIAHGLALGLAPWLAAEIPHLISIGVLQS</sequence>
<evidence type="ECO:0000256" key="4">
    <source>
        <dbReference type="PIRNR" id="PIRNR008716"/>
    </source>
</evidence>
<feature type="region of interest" description="Disordered" evidence="6">
    <location>
        <begin position="1"/>
        <end position="22"/>
    </location>
</feature>
<dbReference type="GO" id="GO:0005737">
    <property type="term" value="C:cytoplasm"/>
    <property type="evidence" value="ECO:0007669"/>
    <property type="project" value="TreeGrafter"/>
</dbReference>
<dbReference type="Proteomes" id="UP000244803">
    <property type="component" value="Chromosome 1"/>
</dbReference>
<dbReference type="PANTHER" id="PTHR12921">
    <property type="entry name" value="UBIQUITIN-FOLD MODIFIER-CONJUGATING ENZYME 1"/>
    <property type="match status" value="1"/>
</dbReference>
<organism evidence="7 8">
    <name type="scientific">Theileria orientalis</name>
    <dbReference type="NCBI Taxonomy" id="68886"/>
    <lineage>
        <taxon>Eukaryota</taxon>
        <taxon>Sar</taxon>
        <taxon>Alveolata</taxon>
        <taxon>Apicomplexa</taxon>
        <taxon>Aconoidasida</taxon>
        <taxon>Piroplasmida</taxon>
        <taxon>Theileriidae</taxon>
        <taxon>Theileria</taxon>
    </lineage>
</organism>
<dbReference type="PANTHER" id="PTHR12921:SF0">
    <property type="entry name" value="UBIQUITIN-FOLD MODIFIER-CONJUGATING ENZYME 1"/>
    <property type="match status" value="1"/>
</dbReference>
<gene>
    <name evidence="7" type="ORF">MACJ_000326</name>
</gene>
<dbReference type="Pfam" id="PF08694">
    <property type="entry name" value="UFC1"/>
    <property type="match status" value="1"/>
</dbReference>
<dbReference type="EMBL" id="CP056065">
    <property type="protein sequence ID" value="UKJ87885.1"/>
    <property type="molecule type" value="Genomic_DNA"/>
</dbReference>
<dbReference type="InterPro" id="IPR014806">
    <property type="entry name" value="Ufc1"/>
</dbReference>
<comment type="similarity">
    <text evidence="1 4">Belongs to the ubiquitin-conjugating enzyme family. UFC1 subfamily.</text>
</comment>
<name>A0A976M3V7_THEOR</name>
<evidence type="ECO:0000256" key="5">
    <source>
        <dbReference type="PIRSR" id="PIRSR008716-1"/>
    </source>
</evidence>
<dbReference type="OrthoDB" id="10256182at2759"/>
<evidence type="ECO:0000256" key="3">
    <source>
        <dbReference type="ARBA" id="ARBA00022786"/>
    </source>
</evidence>
<dbReference type="Gene3D" id="3.10.110.10">
    <property type="entry name" value="Ubiquitin Conjugating Enzyme"/>
    <property type="match status" value="1"/>
</dbReference>
<proteinExistence type="inferred from homology"/>
<dbReference type="GO" id="GO:1990592">
    <property type="term" value="P:protein K69-linked ufmylation"/>
    <property type="evidence" value="ECO:0007669"/>
    <property type="project" value="TreeGrafter"/>
</dbReference>
<dbReference type="CDD" id="cd11686">
    <property type="entry name" value="UBCc_UFC1"/>
    <property type="match status" value="1"/>
</dbReference>
<dbReference type="InterPro" id="IPR016135">
    <property type="entry name" value="UBQ-conjugating_enzyme/RWD"/>
</dbReference>
<reference evidence="7" key="1">
    <citation type="submission" date="2022-07" db="EMBL/GenBank/DDBJ databases">
        <title>Evaluation of T. orientalis genome assembly methods using nanopore sequencing and analysis of variation between genomes.</title>
        <authorList>
            <person name="Yam J."/>
            <person name="Micallef M.L."/>
            <person name="Liu M."/>
            <person name="Djordjevic S.P."/>
            <person name="Bogema D.R."/>
            <person name="Jenkins C."/>
        </authorList>
    </citation>
    <scope>NUCLEOTIDE SEQUENCE</scope>
    <source>
        <strain evidence="7">Fish Creek</strain>
    </source>
</reference>
<evidence type="ECO:0000256" key="2">
    <source>
        <dbReference type="ARBA" id="ARBA00013306"/>
    </source>
</evidence>